<accession>I4BZ11</accession>
<feature type="region of interest" description="Disordered" evidence="7">
    <location>
        <begin position="45"/>
        <end position="64"/>
    </location>
</feature>
<keyword evidence="4 6" id="KW-0238">DNA-binding</keyword>
<organism evidence="11 13">
    <name type="scientific">Acetomicrobium mobile (strain ATCC BAA-54 / DSM 13181 / JCM 12221 / NGA)</name>
    <name type="common">Anaerobaculum mobile</name>
    <dbReference type="NCBI Taxonomy" id="891968"/>
    <lineage>
        <taxon>Bacteria</taxon>
        <taxon>Thermotogati</taxon>
        <taxon>Synergistota</taxon>
        <taxon>Synergistia</taxon>
        <taxon>Synergistales</taxon>
        <taxon>Acetomicrobiaceae</taxon>
        <taxon>Acetomicrobium</taxon>
    </lineage>
</organism>
<keyword evidence="3 6" id="KW-0815">Transposition</keyword>
<evidence type="ECO:0000256" key="2">
    <source>
        <dbReference type="ARBA" id="ARBA00010961"/>
    </source>
</evidence>
<comment type="function">
    <text evidence="1 6">Required for the transposition of the insertion element.</text>
</comment>
<evidence type="ECO:0000256" key="7">
    <source>
        <dbReference type="SAM" id="MobiDB-lite"/>
    </source>
</evidence>
<dbReference type="GO" id="GO:0003677">
    <property type="term" value="F:DNA binding"/>
    <property type="evidence" value="ECO:0007669"/>
    <property type="project" value="UniProtKB-UniRule"/>
</dbReference>
<dbReference type="eggNOG" id="COG3328">
    <property type="taxonomic scope" value="Bacteria"/>
</dbReference>
<reference evidence="13" key="2">
    <citation type="journal article" date="2013" name="Stand. Genomic Sci.">
        <title>Complete genome sequence of the moderate thermophile Anaerobaculum mobile type strain (NGA(T)).</title>
        <authorList>
            <person name="Mavromatis K."/>
            <person name="Stackebrandt E."/>
            <person name="Held B."/>
            <person name="Lapidus A."/>
            <person name="Nolan M."/>
            <person name="Lucas S."/>
            <person name="Hammon N."/>
            <person name="Deshpande S."/>
            <person name="Cheng J.F."/>
            <person name="Tapia R."/>
            <person name="Goodwin L.A."/>
            <person name="Pitluck S."/>
            <person name="Liolios K."/>
            <person name="Pagani I."/>
            <person name="Ivanova N."/>
            <person name="Mikhailova N."/>
            <person name="Huntemann M."/>
            <person name="Pati A."/>
            <person name="Chen A."/>
            <person name="Palaniappan K."/>
            <person name="Land M."/>
            <person name="Rohde M."/>
            <person name="Spring S."/>
            <person name="Goker M."/>
            <person name="Woyke T."/>
            <person name="Detter J.C."/>
            <person name="Bristow J."/>
            <person name="Eisen J.A."/>
            <person name="Markowitz V."/>
            <person name="Hugenholtz P."/>
            <person name="Klenk H.P."/>
            <person name="Kyrpides N.C."/>
        </authorList>
    </citation>
    <scope>NUCLEOTIDE SEQUENCE</scope>
    <source>
        <strain evidence="13">ATCC BAA-54 / DSM 13181 / NGA</strain>
    </source>
</reference>
<dbReference type="KEGG" id="amo:Anamo_1121"/>
<evidence type="ECO:0000313" key="8">
    <source>
        <dbReference type="EMBL" id="AFM20700.1"/>
    </source>
</evidence>
<dbReference type="HOGENOM" id="CLU_036805_8_0_0"/>
<evidence type="ECO:0000313" key="13">
    <source>
        <dbReference type="Proteomes" id="UP000006061"/>
    </source>
</evidence>
<name>I4BZ11_ACEMN</name>
<dbReference type="GO" id="GO:0006313">
    <property type="term" value="P:DNA transposition"/>
    <property type="evidence" value="ECO:0007669"/>
    <property type="project" value="UniProtKB-UniRule"/>
</dbReference>
<dbReference type="PATRIC" id="fig|891968.3.peg.1106"/>
<evidence type="ECO:0000313" key="12">
    <source>
        <dbReference type="EMBL" id="AFM22556.1"/>
    </source>
</evidence>
<evidence type="ECO:0000256" key="6">
    <source>
        <dbReference type="RuleBase" id="RU365089"/>
    </source>
</evidence>
<dbReference type="KEGG" id="amo:Anamo_0027"/>
<sequence>MAQYQVIIDTDMLQHLFSKDEGLAKLAEQVLNQILKAQASEQLRAEPYERTDERQGYRNGSRERSLTTRIGKLVLDVPRLRCGEFSTDMFERYQRSEQALLISLMEMVINGVSTRKVKNVVEKLCGVVFSKSSVSELCKKLDQIVKAWNERDLSEKEYPFILVDALVIRVRKGGKVVPQSVLIACGINREGYREILGLRLGDWESEASWSQFFMELKRRGLKGVDLVVSDDHKGLVKAIMTHFQGSSWQRCQTHFLRNILEACPKSLQGKLHARVKHILEAPDMDTARKLLDEAVTEFERLAPKAIERLEAGFEDAMAIMALPECIRRRLRTTNTVERLNREIRRRERVIGIFPNEESALRLIGAVLMEIDESWTTGNRYLDMTEYLLWRDKHEKAGSDGEDKSKVCSLVGLH</sequence>
<dbReference type="KEGG" id="amo:Anamo_1973"/>
<evidence type="ECO:0000256" key="5">
    <source>
        <dbReference type="ARBA" id="ARBA00023172"/>
    </source>
</evidence>
<dbReference type="PANTHER" id="PTHR33217:SF7">
    <property type="entry name" value="TRANSPOSASE FOR INSERTION SEQUENCE ELEMENT IS1081"/>
    <property type="match status" value="1"/>
</dbReference>
<reference evidence="11" key="1">
    <citation type="submission" date="2012-06" db="EMBL/GenBank/DDBJ databases">
        <title>The complete genome of Anaerobaculum mobile DSM 13181.</title>
        <authorList>
            <consortium name="US DOE Joint Genome Institute (JGI-PGF)"/>
            <person name="Lucas S."/>
            <person name="Copeland A."/>
            <person name="Lapidus A."/>
            <person name="Glavina del Rio T."/>
            <person name="Dalin E."/>
            <person name="Tice H."/>
            <person name="Bruce D."/>
            <person name="Goodwin L."/>
            <person name="Pitluck S."/>
            <person name="Peters L."/>
            <person name="Ovchinnikova G."/>
            <person name="Held B."/>
            <person name="Kyrpides N."/>
            <person name="Mavromatis K."/>
            <person name="Ivanova N."/>
            <person name="Last F.I."/>
            <person name="Brettin T."/>
            <person name="Detter J.C."/>
            <person name="Han C."/>
            <person name="Land M."/>
            <person name="Hauser L."/>
            <person name="Markowitz V."/>
            <person name="Cheng J.-F."/>
            <person name="Hugenholtz P."/>
            <person name="Woyke T."/>
            <person name="Wu D."/>
            <person name="Spring S."/>
            <person name="Schroeder M."/>
            <person name="Brambilla E."/>
            <person name="Klenk H.-P."/>
            <person name="Eisen J.A."/>
        </authorList>
    </citation>
    <scope>NUCLEOTIDE SEQUENCE</scope>
    <source>
        <strain evidence="11">DSM 13181</strain>
    </source>
</reference>
<dbReference type="EMBL" id="CP003198">
    <property type="protein sequence ID" value="AFM21744.1"/>
    <property type="molecule type" value="Genomic_DNA"/>
</dbReference>
<keyword evidence="13" id="KW-1185">Reference proteome</keyword>
<dbReference type="AlphaFoldDB" id="I4BZ11"/>
<dbReference type="NCBIfam" id="NF033543">
    <property type="entry name" value="transpos_IS256"/>
    <property type="match status" value="1"/>
</dbReference>
<dbReference type="EMBL" id="CP003198">
    <property type="protein sequence ID" value="AFM22454.1"/>
    <property type="molecule type" value="Genomic_DNA"/>
</dbReference>
<keyword evidence="6" id="KW-0814">Transposable element</keyword>
<dbReference type="InterPro" id="IPR001207">
    <property type="entry name" value="Transposase_mutator"/>
</dbReference>
<evidence type="ECO:0000256" key="1">
    <source>
        <dbReference type="ARBA" id="ARBA00002190"/>
    </source>
</evidence>
<evidence type="ECO:0000313" key="10">
    <source>
        <dbReference type="EMBL" id="AFM22454.1"/>
    </source>
</evidence>
<evidence type="ECO:0000313" key="9">
    <source>
        <dbReference type="EMBL" id="AFM21744.1"/>
    </source>
</evidence>
<evidence type="ECO:0000313" key="11">
    <source>
        <dbReference type="EMBL" id="AFM22518.1"/>
    </source>
</evidence>
<dbReference type="GO" id="GO:0004803">
    <property type="term" value="F:transposase activity"/>
    <property type="evidence" value="ECO:0007669"/>
    <property type="project" value="UniProtKB-UniRule"/>
</dbReference>
<evidence type="ECO:0000256" key="4">
    <source>
        <dbReference type="ARBA" id="ARBA00023125"/>
    </source>
</evidence>
<dbReference type="KEGG" id="amo:Anamo_1932"/>
<gene>
    <name evidence="8" type="ordered locus">Anamo_0027</name>
    <name evidence="9" type="ordered locus">Anamo_1121</name>
    <name evidence="10" type="ordered locus">Anamo_1868</name>
    <name evidence="11" type="ordered locus">Anamo_1932</name>
    <name evidence="12" type="ordered locus">Anamo_1973</name>
</gene>
<evidence type="ECO:0000256" key="3">
    <source>
        <dbReference type="ARBA" id="ARBA00022578"/>
    </source>
</evidence>
<protein>
    <recommendedName>
        <fullName evidence="6">Mutator family transposase</fullName>
    </recommendedName>
</protein>
<dbReference type="EMBL" id="CP003198">
    <property type="protein sequence ID" value="AFM22556.1"/>
    <property type="molecule type" value="Genomic_DNA"/>
</dbReference>
<keyword evidence="5 6" id="KW-0233">DNA recombination</keyword>
<dbReference type="EMBL" id="CP003198">
    <property type="protein sequence ID" value="AFM22518.1"/>
    <property type="molecule type" value="Genomic_DNA"/>
</dbReference>
<dbReference type="PANTHER" id="PTHR33217">
    <property type="entry name" value="TRANSPOSASE FOR INSERTION SEQUENCE ELEMENT IS1081"/>
    <property type="match status" value="1"/>
</dbReference>
<dbReference type="KEGG" id="amo:Anamo_1868"/>
<dbReference type="Proteomes" id="UP000006061">
    <property type="component" value="Chromosome"/>
</dbReference>
<dbReference type="EMBL" id="CP003198">
    <property type="protein sequence ID" value="AFM20700.1"/>
    <property type="molecule type" value="Genomic_DNA"/>
</dbReference>
<comment type="similarity">
    <text evidence="2 6">Belongs to the transposase mutator family.</text>
</comment>
<dbReference type="Pfam" id="PF00872">
    <property type="entry name" value="Transposase_mut"/>
    <property type="match status" value="1"/>
</dbReference>
<proteinExistence type="inferred from homology"/>